<protein>
    <submittedName>
        <fullName evidence="1">Uncharacterized protein</fullName>
    </submittedName>
</protein>
<proteinExistence type="predicted"/>
<organism evidence="1 2">
    <name type="scientific">Coemansia nantahalensis</name>
    <dbReference type="NCBI Taxonomy" id="2789366"/>
    <lineage>
        <taxon>Eukaryota</taxon>
        <taxon>Fungi</taxon>
        <taxon>Fungi incertae sedis</taxon>
        <taxon>Zoopagomycota</taxon>
        <taxon>Kickxellomycotina</taxon>
        <taxon>Kickxellomycetes</taxon>
        <taxon>Kickxellales</taxon>
        <taxon>Kickxellaceae</taxon>
        <taxon>Coemansia</taxon>
    </lineage>
</organism>
<evidence type="ECO:0000313" key="1">
    <source>
        <dbReference type="EMBL" id="KAJ2759298.1"/>
    </source>
</evidence>
<evidence type="ECO:0000313" key="2">
    <source>
        <dbReference type="Proteomes" id="UP001140234"/>
    </source>
</evidence>
<feature type="non-terminal residue" evidence="1">
    <location>
        <position position="368"/>
    </location>
</feature>
<dbReference type="Proteomes" id="UP001140234">
    <property type="component" value="Unassembled WGS sequence"/>
</dbReference>
<keyword evidence="2" id="KW-1185">Reference proteome</keyword>
<comment type="caution">
    <text evidence="1">The sequence shown here is derived from an EMBL/GenBank/DDBJ whole genome shotgun (WGS) entry which is preliminary data.</text>
</comment>
<dbReference type="EMBL" id="JANBUJ010003828">
    <property type="protein sequence ID" value="KAJ2759298.1"/>
    <property type="molecule type" value="Genomic_DNA"/>
</dbReference>
<sequence length="368" mass="38382">AGGGAQLRAVHAAARAGAAHRPGGPGADAGAKDPPCAPARRGQHDGRAGCGRELPEAGAGPRGDAGCVGADGDPPVHAVWDAADGGANVDPLRPPCRGVRGRGQGRGAELADQPRDLRVPASGGAKVRDRVLAPGQRDHPPAGARELCGAGHSDAGHRLAHAQRRRPGHARHRRGRRRCSRCNGRNPVGAQGATRPGGPAERRAAAVVQPQGRHPGPGRQALGARRHGLHRRVLWRRRRVALVHRHGDNLQHGRRDWRDHVRIPVHAVHGALPGGDEPRADRKGRGRERRLPERRRGGGPRPGAVLRRGRGDRPGRAGAGVQRAVHAGPAHAAVQDGRRGGGRGLDGPGQRGADRVVHQLVVPGPVAG</sequence>
<name>A0ACC1JJF6_9FUNG</name>
<feature type="non-terminal residue" evidence="1">
    <location>
        <position position="1"/>
    </location>
</feature>
<accession>A0ACC1JJF6</accession>
<gene>
    <name evidence="1" type="ORF">IWQ57_006589</name>
</gene>
<reference evidence="1" key="1">
    <citation type="submission" date="2022-07" db="EMBL/GenBank/DDBJ databases">
        <title>Phylogenomic reconstructions and comparative analyses of Kickxellomycotina fungi.</title>
        <authorList>
            <person name="Reynolds N.K."/>
            <person name="Stajich J.E."/>
            <person name="Barry K."/>
            <person name="Grigoriev I.V."/>
            <person name="Crous P."/>
            <person name="Smith M.E."/>
        </authorList>
    </citation>
    <scope>NUCLEOTIDE SEQUENCE</scope>
    <source>
        <strain evidence="1">CBS 109366</strain>
    </source>
</reference>